<evidence type="ECO:0000256" key="4">
    <source>
        <dbReference type="ARBA" id="ARBA00022801"/>
    </source>
</evidence>
<organism evidence="7 8">
    <name type="scientific">Desulfobacter postgatei</name>
    <dbReference type="NCBI Taxonomy" id="2293"/>
    <lineage>
        <taxon>Bacteria</taxon>
        <taxon>Pseudomonadati</taxon>
        <taxon>Thermodesulfobacteriota</taxon>
        <taxon>Desulfobacteria</taxon>
        <taxon>Desulfobacterales</taxon>
        <taxon>Desulfobacteraceae</taxon>
        <taxon>Desulfobacter</taxon>
    </lineage>
</organism>
<dbReference type="PANTHER" id="PTHR30480">
    <property type="entry name" value="BETA-HEXOSAMINIDASE-RELATED"/>
    <property type="match status" value="1"/>
</dbReference>
<feature type="domain" description="Glycoside hydrolase family 3 N-terminal" evidence="6">
    <location>
        <begin position="25"/>
        <end position="295"/>
    </location>
</feature>
<evidence type="ECO:0000256" key="2">
    <source>
        <dbReference type="ARBA" id="ARBA00005336"/>
    </source>
</evidence>
<evidence type="ECO:0000256" key="5">
    <source>
        <dbReference type="ARBA" id="ARBA00023295"/>
    </source>
</evidence>
<accession>A0A2G6MTX4</accession>
<dbReference type="Pfam" id="PF00933">
    <property type="entry name" value="Glyco_hydro_3"/>
    <property type="match status" value="1"/>
</dbReference>
<dbReference type="InterPro" id="IPR001764">
    <property type="entry name" value="Glyco_hydro_3_N"/>
</dbReference>
<dbReference type="InterPro" id="IPR017853">
    <property type="entry name" value="GH"/>
</dbReference>
<evidence type="ECO:0000313" key="8">
    <source>
        <dbReference type="Proteomes" id="UP000231203"/>
    </source>
</evidence>
<dbReference type="GO" id="GO:0009254">
    <property type="term" value="P:peptidoglycan turnover"/>
    <property type="evidence" value="ECO:0007669"/>
    <property type="project" value="TreeGrafter"/>
</dbReference>
<name>A0A2G6MTX4_9BACT</name>
<evidence type="ECO:0000256" key="1">
    <source>
        <dbReference type="ARBA" id="ARBA00001231"/>
    </source>
</evidence>
<dbReference type="GO" id="GO:0005975">
    <property type="term" value="P:carbohydrate metabolic process"/>
    <property type="evidence" value="ECO:0007669"/>
    <property type="project" value="InterPro"/>
</dbReference>
<dbReference type="SUPFAM" id="SSF51445">
    <property type="entry name" value="(Trans)glycosidases"/>
    <property type="match status" value="1"/>
</dbReference>
<dbReference type="PANTHER" id="PTHR30480:SF13">
    <property type="entry name" value="BETA-HEXOSAMINIDASE"/>
    <property type="match status" value="1"/>
</dbReference>
<comment type="similarity">
    <text evidence="2">Belongs to the glycosyl hydrolase 3 family.</text>
</comment>
<evidence type="ECO:0000313" key="7">
    <source>
        <dbReference type="EMBL" id="PIE63465.1"/>
    </source>
</evidence>
<sequence length="332" mass="36948">MIQFDFQSLPDLAGQRVMLGFDGHSLNAELKHLIKTYRAGGIILFRPNIESADQLRRLCMDARKYALDQGLPDLFVAVDQEGGQVARLRKPFTEFSGNPHMKTLGDAREFARITASELSDMGINMNMAPVMDVVPPDVDSIMKDRAFTGDADRVSQLGTAVIQGLQKRGVMAVAKHFPGIGRTVKDSHFFLPELNAELSDLKQTDLVPFEAAKKAQVSGIMLSHILYPKLDPDWQASLSKTIAYDLLRVDMGYQGLVMTDDLDMKAISDEMDTCIHRIMTAQIDIALVCHAGPNIAEARNALMRYLDKDTELFESSQTCVKRILAAKERFLV</sequence>
<comment type="catalytic activity">
    <reaction evidence="1">
        <text>Hydrolysis of terminal non-reducing N-acetyl-D-hexosamine residues in N-acetyl-beta-D-hexosaminides.</text>
        <dbReference type="EC" id="3.2.1.52"/>
    </reaction>
</comment>
<keyword evidence="4" id="KW-0378">Hydrolase</keyword>
<evidence type="ECO:0000256" key="3">
    <source>
        <dbReference type="ARBA" id="ARBA00012663"/>
    </source>
</evidence>
<keyword evidence="5" id="KW-0326">Glycosidase</keyword>
<comment type="caution">
    <text evidence="7">The sequence shown here is derived from an EMBL/GenBank/DDBJ whole genome shotgun (WGS) entry which is preliminary data.</text>
</comment>
<dbReference type="AlphaFoldDB" id="A0A2G6MTX4"/>
<dbReference type="EMBL" id="PDTI01000004">
    <property type="protein sequence ID" value="PIE63465.1"/>
    <property type="molecule type" value="Genomic_DNA"/>
</dbReference>
<dbReference type="EC" id="3.2.1.52" evidence="3"/>
<proteinExistence type="inferred from homology"/>
<dbReference type="PROSITE" id="PS00775">
    <property type="entry name" value="GLYCOSYL_HYDROL_F3"/>
    <property type="match status" value="1"/>
</dbReference>
<dbReference type="GO" id="GO:0004563">
    <property type="term" value="F:beta-N-acetylhexosaminidase activity"/>
    <property type="evidence" value="ECO:0007669"/>
    <property type="project" value="UniProtKB-EC"/>
</dbReference>
<dbReference type="InterPro" id="IPR050226">
    <property type="entry name" value="NagZ_Beta-hexosaminidase"/>
</dbReference>
<dbReference type="Proteomes" id="UP000231203">
    <property type="component" value="Unassembled WGS sequence"/>
</dbReference>
<dbReference type="Gene3D" id="3.20.20.300">
    <property type="entry name" value="Glycoside hydrolase, family 3, N-terminal domain"/>
    <property type="match status" value="1"/>
</dbReference>
<gene>
    <name evidence="7" type="ORF">CSA25_00205</name>
</gene>
<reference evidence="7 8" key="1">
    <citation type="submission" date="2017-10" db="EMBL/GenBank/DDBJ databases">
        <title>Novel microbial diversity and functional potential in the marine mammal oral microbiome.</title>
        <authorList>
            <person name="Dudek N.K."/>
            <person name="Sun C.L."/>
            <person name="Burstein D."/>
            <person name="Kantor R.S."/>
            <person name="Aliaga Goltsman D.S."/>
            <person name="Bik E.M."/>
            <person name="Thomas B.C."/>
            <person name="Banfield J.F."/>
            <person name="Relman D.A."/>
        </authorList>
    </citation>
    <scope>NUCLEOTIDE SEQUENCE [LARGE SCALE GENOMIC DNA]</scope>
    <source>
        <strain evidence="7">DOLJORAL78_47_202</strain>
    </source>
</reference>
<dbReference type="InterPro" id="IPR036962">
    <property type="entry name" value="Glyco_hydro_3_N_sf"/>
</dbReference>
<dbReference type="InterPro" id="IPR019800">
    <property type="entry name" value="Glyco_hydro_3_AS"/>
</dbReference>
<evidence type="ECO:0000259" key="6">
    <source>
        <dbReference type="Pfam" id="PF00933"/>
    </source>
</evidence>
<protein>
    <recommendedName>
        <fullName evidence="3">beta-N-acetylhexosaminidase</fullName>
        <ecNumber evidence="3">3.2.1.52</ecNumber>
    </recommendedName>
</protein>